<evidence type="ECO:0000313" key="3">
    <source>
        <dbReference type="Proteomes" id="UP000603453"/>
    </source>
</evidence>
<proteinExistence type="predicted"/>
<evidence type="ECO:0000256" key="1">
    <source>
        <dbReference type="SAM" id="MobiDB-lite"/>
    </source>
</evidence>
<keyword evidence="3" id="KW-1185">Reference proteome</keyword>
<feature type="region of interest" description="Disordered" evidence="1">
    <location>
        <begin position="319"/>
        <end position="348"/>
    </location>
</feature>
<dbReference type="EMBL" id="JAEPRD010000068">
    <property type="protein sequence ID" value="KAG2201781.1"/>
    <property type="molecule type" value="Genomic_DNA"/>
</dbReference>
<sequence>MSGGDIPKSAMWLYTKIQHFKEQNLINIHDLANNFLERVEHNTDINVDNQSSSRNISDQESTEEKVMIKAAITEEEKKKKRHGLQNSGKSTQVTGLSKAIETLIEILFSGKVGQDNSATTNDIFKLDDINFSNQNIGKGEQDIALLSNETLKSLEEADLFSYAGFWTIMSTCIGKKFVDKKNNSFLDAINANMNEADAFNFTTTPALASACKQFHTNFENMWSNEFYKQDLRVVVTLLLRINLAKKRFFGFRKKHNMDTKKVSKAKGTKLRKGYLKQKMETLFEVLMKYQSGKDRKLPCITRFIKAIFDSTYYVVNKTTGSDPEDEVDNRVSVDEDKDGDGLDSNDDEEDFVTGAEMMTVPQEVVERDLSSKEINALVSVVMMLSGSETINGNANPNYVKNQLYKDKQELILEEALSLCAAIINTLRRIPTR</sequence>
<feature type="compositionally biased region" description="Acidic residues" evidence="1">
    <location>
        <begin position="335"/>
        <end position="348"/>
    </location>
</feature>
<name>A0A8H7R260_9FUNG</name>
<gene>
    <name evidence="2" type="ORF">INT47_002041</name>
</gene>
<accession>A0A8H7R260</accession>
<evidence type="ECO:0000313" key="2">
    <source>
        <dbReference type="EMBL" id="KAG2201781.1"/>
    </source>
</evidence>
<reference evidence="2" key="1">
    <citation type="submission" date="2020-12" db="EMBL/GenBank/DDBJ databases">
        <title>Metabolic potential, ecology and presence of endohyphal bacteria is reflected in genomic diversity of Mucoromycotina.</title>
        <authorList>
            <person name="Muszewska A."/>
            <person name="Okrasinska A."/>
            <person name="Steczkiewicz K."/>
            <person name="Drgas O."/>
            <person name="Orlowska M."/>
            <person name="Perlinska-Lenart U."/>
            <person name="Aleksandrzak-Piekarczyk T."/>
            <person name="Szatraj K."/>
            <person name="Zielenkiewicz U."/>
            <person name="Pilsyk S."/>
            <person name="Malc E."/>
            <person name="Mieczkowski P."/>
            <person name="Kruszewska J.S."/>
            <person name="Biernat P."/>
            <person name="Pawlowska J."/>
        </authorList>
    </citation>
    <scope>NUCLEOTIDE SEQUENCE</scope>
    <source>
        <strain evidence="2">WA0000017839</strain>
    </source>
</reference>
<protein>
    <submittedName>
        <fullName evidence="2">Uncharacterized protein</fullName>
    </submittedName>
</protein>
<organism evidence="2 3">
    <name type="scientific">Mucor saturninus</name>
    <dbReference type="NCBI Taxonomy" id="64648"/>
    <lineage>
        <taxon>Eukaryota</taxon>
        <taxon>Fungi</taxon>
        <taxon>Fungi incertae sedis</taxon>
        <taxon>Mucoromycota</taxon>
        <taxon>Mucoromycotina</taxon>
        <taxon>Mucoromycetes</taxon>
        <taxon>Mucorales</taxon>
        <taxon>Mucorineae</taxon>
        <taxon>Mucoraceae</taxon>
        <taxon>Mucor</taxon>
    </lineage>
</organism>
<dbReference type="AlphaFoldDB" id="A0A8H7R260"/>
<dbReference type="Proteomes" id="UP000603453">
    <property type="component" value="Unassembled WGS sequence"/>
</dbReference>
<comment type="caution">
    <text evidence="2">The sequence shown here is derived from an EMBL/GenBank/DDBJ whole genome shotgun (WGS) entry which is preliminary data.</text>
</comment>